<feature type="transmembrane region" description="Helical" evidence="8">
    <location>
        <begin position="94"/>
        <end position="118"/>
    </location>
</feature>
<gene>
    <name evidence="9" type="ORF">ABS361_08800</name>
</gene>
<accession>A0AAU7XE72</accession>
<reference evidence="9" key="1">
    <citation type="submission" date="2024-06" db="EMBL/GenBank/DDBJ databases">
        <title>Methylostella associata gen. nov., sp. nov., a novel Ancalomicrobiaceae-affiliated facultatively methylotrophic bacteria that feed on methanotrophs of the genus Methylococcus.</title>
        <authorList>
            <person name="Saltykova V."/>
            <person name="Danilova O.V."/>
            <person name="Oshkin I.Y."/>
            <person name="Belova S.E."/>
            <person name="Pimenov N.V."/>
            <person name="Dedysh S.N."/>
        </authorList>
    </citation>
    <scope>NUCLEOTIDE SEQUENCE</scope>
    <source>
        <strain evidence="9">S20</strain>
    </source>
</reference>
<evidence type="ECO:0000313" key="9">
    <source>
        <dbReference type="EMBL" id="XBY46299.1"/>
    </source>
</evidence>
<dbReference type="PANTHER" id="PTHR36838">
    <property type="entry name" value="AUXIN EFFLUX CARRIER FAMILY PROTEIN"/>
    <property type="match status" value="1"/>
</dbReference>
<sequence>MEQVIGLAMPFFGLIFIGFVCGKIRQLPADGLAWLGFFIVYVALPALFFQLLAKTPIDELANGRFILVTTLSTFAAFCAALAIGFVVTRRLDEATIVGVAGAYSNVGYMGPGLTLAAIGPQATVPTALIFCFDSALLFTLAPLLMAMAHGKQSPLATVWIILKRIFLHPFIIATILGVAAAALRFQPPVAIEKMLNALMGAAAPCALFTMGVTVALRPLKRIPHEIPFVLLIKLVAHPLLVFAVLQGIGGFDPVWVTTALLMASLPPALNVFVIAQQYDVYVERASSIVLVGTVVSVVTLTTVLYWISHGMIPLGGGH</sequence>
<dbReference type="Pfam" id="PF03547">
    <property type="entry name" value="Mem_trans"/>
    <property type="match status" value="1"/>
</dbReference>
<evidence type="ECO:0000256" key="5">
    <source>
        <dbReference type="ARBA" id="ARBA00022692"/>
    </source>
</evidence>
<evidence type="ECO:0000256" key="3">
    <source>
        <dbReference type="ARBA" id="ARBA00022448"/>
    </source>
</evidence>
<evidence type="ECO:0000256" key="7">
    <source>
        <dbReference type="ARBA" id="ARBA00023136"/>
    </source>
</evidence>
<keyword evidence="5 8" id="KW-0812">Transmembrane</keyword>
<dbReference type="PANTHER" id="PTHR36838:SF3">
    <property type="entry name" value="TRANSPORTER AUXIN EFFLUX CARRIER EC FAMILY"/>
    <property type="match status" value="1"/>
</dbReference>
<keyword evidence="4" id="KW-1003">Cell membrane</keyword>
<feature type="transmembrane region" description="Helical" evidence="8">
    <location>
        <begin position="65"/>
        <end position="87"/>
    </location>
</feature>
<feature type="transmembrane region" description="Helical" evidence="8">
    <location>
        <begin position="228"/>
        <end position="248"/>
    </location>
</feature>
<dbReference type="InterPro" id="IPR038770">
    <property type="entry name" value="Na+/solute_symporter_sf"/>
</dbReference>
<protein>
    <submittedName>
        <fullName evidence="9">AEC family transporter</fullName>
    </submittedName>
</protein>
<feature type="transmembrane region" description="Helical" evidence="8">
    <location>
        <begin position="124"/>
        <end position="144"/>
    </location>
</feature>
<dbReference type="GO" id="GO:0055085">
    <property type="term" value="P:transmembrane transport"/>
    <property type="evidence" value="ECO:0007669"/>
    <property type="project" value="InterPro"/>
</dbReference>
<dbReference type="Gene3D" id="1.20.1530.20">
    <property type="match status" value="1"/>
</dbReference>
<dbReference type="AlphaFoldDB" id="A0AAU7XE72"/>
<feature type="transmembrane region" description="Helical" evidence="8">
    <location>
        <begin position="165"/>
        <end position="185"/>
    </location>
</feature>
<feature type="transmembrane region" description="Helical" evidence="8">
    <location>
        <begin position="287"/>
        <end position="307"/>
    </location>
</feature>
<evidence type="ECO:0000256" key="4">
    <source>
        <dbReference type="ARBA" id="ARBA00022475"/>
    </source>
</evidence>
<feature type="transmembrane region" description="Helical" evidence="8">
    <location>
        <begin position="254"/>
        <end position="275"/>
    </location>
</feature>
<keyword evidence="3" id="KW-0813">Transport</keyword>
<evidence type="ECO:0000256" key="6">
    <source>
        <dbReference type="ARBA" id="ARBA00022989"/>
    </source>
</evidence>
<comment type="similarity">
    <text evidence="2">Belongs to the auxin efflux carrier (TC 2.A.69) family.</text>
</comment>
<feature type="transmembrane region" description="Helical" evidence="8">
    <location>
        <begin position="31"/>
        <end position="53"/>
    </location>
</feature>
<keyword evidence="6 8" id="KW-1133">Transmembrane helix</keyword>
<dbReference type="KEGG" id="mflg:ABS361_08800"/>
<dbReference type="RefSeq" id="WP_407051394.1">
    <property type="nucleotide sequence ID" value="NZ_CP158568.1"/>
</dbReference>
<organism evidence="9">
    <name type="scientific">Methyloraptor flagellatus</name>
    <dbReference type="NCBI Taxonomy" id="3162530"/>
    <lineage>
        <taxon>Bacteria</taxon>
        <taxon>Pseudomonadati</taxon>
        <taxon>Pseudomonadota</taxon>
        <taxon>Alphaproteobacteria</taxon>
        <taxon>Hyphomicrobiales</taxon>
        <taxon>Ancalomicrobiaceae</taxon>
        <taxon>Methyloraptor</taxon>
    </lineage>
</organism>
<dbReference type="EMBL" id="CP158568">
    <property type="protein sequence ID" value="XBY46299.1"/>
    <property type="molecule type" value="Genomic_DNA"/>
</dbReference>
<comment type="subcellular location">
    <subcellularLocation>
        <location evidence="1">Cell membrane</location>
        <topology evidence="1">Multi-pass membrane protein</topology>
    </subcellularLocation>
</comment>
<evidence type="ECO:0000256" key="8">
    <source>
        <dbReference type="SAM" id="Phobius"/>
    </source>
</evidence>
<evidence type="ECO:0000256" key="2">
    <source>
        <dbReference type="ARBA" id="ARBA00010145"/>
    </source>
</evidence>
<dbReference type="InterPro" id="IPR004776">
    <property type="entry name" value="Mem_transp_PIN-like"/>
</dbReference>
<evidence type="ECO:0000256" key="1">
    <source>
        <dbReference type="ARBA" id="ARBA00004651"/>
    </source>
</evidence>
<name>A0AAU7XE72_9HYPH</name>
<dbReference type="GO" id="GO:0005886">
    <property type="term" value="C:plasma membrane"/>
    <property type="evidence" value="ECO:0007669"/>
    <property type="project" value="UniProtKB-SubCell"/>
</dbReference>
<feature type="transmembrane region" description="Helical" evidence="8">
    <location>
        <begin position="6"/>
        <end position="24"/>
    </location>
</feature>
<proteinExistence type="inferred from homology"/>
<keyword evidence="7 8" id="KW-0472">Membrane</keyword>
<feature type="transmembrane region" description="Helical" evidence="8">
    <location>
        <begin position="197"/>
        <end position="216"/>
    </location>
</feature>